<proteinExistence type="predicted"/>
<dbReference type="PANTHER" id="PTHR34203:SF15">
    <property type="entry name" value="SLL1173 PROTEIN"/>
    <property type="match status" value="1"/>
</dbReference>
<dbReference type="InterPro" id="IPR052514">
    <property type="entry name" value="SAM-dependent_MTase"/>
</dbReference>
<keyword evidence="2" id="KW-0489">Methyltransferase</keyword>
<sequence length="300" mass="33743">MRKLIRNLLNKVGYDLVKVNVHDDSKAHKISKVKVGNYLIDMPGNNVQISTYKYRPDANNLLGILALCVSKKYPGLTVIDIGANVGDTIAVIKTAIEVPVIGIEGDPVSYKFLERNAGQFQNLTILKQFLGEKKQTMHVELEKSGWNTTLIPSEGKGQELTLLTLDELLEQQKLSTREIKVLKVDCEGFDTIILRGATALLQTQKPVVFFEYNKTNMNAINEDGMSTLLSLEQYGYRSVMYFDNYGRYMLTAPIHNHSLIGELHNYTEDGVSQVGYYDVCLFHENDGELQDAFTKTVRPA</sequence>
<dbReference type="Proteomes" id="UP000753802">
    <property type="component" value="Unassembled WGS sequence"/>
</dbReference>
<reference evidence="2 3" key="1">
    <citation type="submission" date="2020-01" db="EMBL/GenBank/DDBJ databases">
        <title>Genome analysis.</title>
        <authorList>
            <person name="Wu S."/>
            <person name="Wang G."/>
        </authorList>
    </citation>
    <scope>NUCLEOTIDE SEQUENCE [LARGE SCALE GENOMIC DNA]</scope>
    <source>
        <strain evidence="2 3">SYL130</strain>
    </source>
</reference>
<organism evidence="2 3">
    <name type="scientific">Sediminibacterium roseum</name>
    <dbReference type="NCBI Taxonomy" id="1978412"/>
    <lineage>
        <taxon>Bacteria</taxon>
        <taxon>Pseudomonadati</taxon>
        <taxon>Bacteroidota</taxon>
        <taxon>Chitinophagia</taxon>
        <taxon>Chitinophagales</taxon>
        <taxon>Chitinophagaceae</taxon>
        <taxon>Sediminibacterium</taxon>
    </lineage>
</organism>
<dbReference type="EMBL" id="JAACJS010000011">
    <property type="protein sequence ID" value="NCI49574.1"/>
    <property type="molecule type" value="Genomic_DNA"/>
</dbReference>
<name>A0ABW9ZR45_9BACT</name>
<keyword evidence="2" id="KW-0808">Transferase</keyword>
<dbReference type="InterPro" id="IPR006342">
    <property type="entry name" value="FkbM_mtfrase"/>
</dbReference>
<dbReference type="RefSeq" id="WP_161817888.1">
    <property type="nucleotide sequence ID" value="NZ_JAACJS010000011.1"/>
</dbReference>
<evidence type="ECO:0000259" key="1">
    <source>
        <dbReference type="Pfam" id="PF05050"/>
    </source>
</evidence>
<dbReference type="Pfam" id="PF05050">
    <property type="entry name" value="Methyltransf_21"/>
    <property type="match status" value="1"/>
</dbReference>
<dbReference type="Gene3D" id="3.40.50.150">
    <property type="entry name" value="Vaccinia Virus protein VP39"/>
    <property type="match status" value="1"/>
</dbReference>
<keyword evidence="3" id="KW-1185">Reference proteome</keyword>
<dbReference type="SUPFAM" id="SSF53335">
    <property type="entry name" value="S-adenosyl-L-methionine-dependent methyltransferases"/>
    <property type="match status" value="1"/>
</dbReference>
<gene>
    <name evidence="2" type="ORF">GWC95_06555</name>
</gene>
<comment type="caution">
    <text evidence="2">The sequence shown here is derived from an EMBL/GenBank/DDBJ whole genome shotgun (WGS) entry which is preliminary data.</text>
</comment>
<evidence type="ECO:0000313" key="3">
    <source>
        <dbReference type="Proteomes" id="UP000753802"/>
    </source>
</evidence>
<accession>A0ABW9ZR45</accession>
<evidence type="ECO:0000313" key="2">
    <source>
        <dbReference type="EMBL" id="NCI49574.1"/>
    </source>
</evidence>
<dbReference type="NCBIfam" id="TIGR01444">
    <property type="entry name" value="fkbM_fam"/>
    <property type="match status" value="1"/>
</dbReference>
<protein>
    <submittedName>
        <fullName evidence="2">FkbM family methyltransferase</fullName>
    </submittedName>
</protein>
<dbReference type="GO" id="GO:0032259">
    <property type="term" value="P:methylation"/>
    <property type="evidence" value="ECO:0007669"/>
    <property type="project" value="UniProtKB-KW"/>
</dbReference>
<dbReference type="GO" id="GO:0008168">
    <property type="term" value="F:methyltransferase activity"/>
    <property type="evidence" value="ECO:0007669"/>
    <property type="project" value="UniProtKB-KW"/>
</dbReference>
<dbReference type="InterPro" id="IPR029063">
    <property type="entry name" value="SAM-dependent_MTases_sf"/>
</dbReference>
<dbReference type="PANTHER" id="PTHR34203">
    <property type="entry name" value="METHYLTRANSFERASE, FKBM FAMILY PROTEIN"/>
    <property type="match status" value="1"/>
</dbReference>
<feature type="domain" description="Methyltransferase FkbM" evidence="1">
    <location>
        <begin position="80"/>
        <end position="237"/>
    </location>
</feature>